<dbReference type="AlphaFoldDB" id="A0A9W8G4G6"/>
<sequence length="734" mass="83523">MQCLWLAKATPRTLPSSKAFTCILFTKTHTISSSASTRGRPYYASAVCERGQSSKTKRLLQEARKKKTEIEKKVQAASTVGGAMEAMELRRMLMKTAKRPEISAHRVAKLAELSPKVADEWPSDADINEGFAEMILNSQLDWFCSSQSVLRRCALFGITTSRFYEWSVKYAKMARSGKIPSLQPKNIVPILKRDGKGAFNGFLVNQFFAFLGKAAPYVVRNIDYLREITDLRHPQEWSLGARNMKRRIIMHVGPTNSGKTYHALERLKQPVRGVYCSPLRLLAYEVYNRMLSHGSSCMLITGEDRRMPDLNKLGLEPYGYTMQGDPISQTISCTIEMFPSNIEFHVAVIDEIQMITDTQRGWAWTNALLNLKASEIHLCGEPSAVPLVRKIFASMDEEVDVRHYTRLGPLEVTKDSLKGKWSNVQKGDCVVTFSRKDIYDTKKIIEARTGLKCAVIYGGLPPESRVEQARLFNDPSSGYDVLVASDAIGMGINLNIKRVVFKTLEKWDGEVIRPISVSQTRQIGGRAGRFKTGNDIGQVTSLWSTDLEPLKKLMDTQPPNLHAAGIKPPAEIIELFSYQFPNVPFHKLWRMFCDICTVDKNYFLCNFRDQEDIAKIIEELPLTIRDKYQFIYAPAQTNYAVETTCLKKYAEAVAYRRECNIHSVIRLPTMPPKSREDIRVLEQWHRSISLYQWLSYQFAYIFKMIDEAEELRNKCQGLIHKGLLEIDNSSKPPD</sequence>
<dbReference type="FunFam" id="1.20.272.40:FF:000002">
    <property type="entry name" value="ATP-dependent RNA helicase SUV3, mitochondrial"/>
    <property type="match status" value="1"/>
</dbReference>
<evidence type="ECO:0000256" key="2">
    <source>
        <dbReference type="ARBA" id="ARBA00001946"/>
    </source>
</evidence>
<comment type="caution">
    <text evidence="14">The sequence shown here is derived from an EMBL/GenBank/DDBJ whole genome shotgun (WGS) entry which is preliminary data.</text>
</comment>
<dbReference type="InterPro" id="IPR001650">
    <property type="entry name" value="Helicase_C-like"/>
</dbReference>
<dbReference type="Pfam" id="PF18147">
    <property type="entry name" value="Suv3_C_1"/>
    <property type="match status" value="1"/>
</dbReference>
<dbReference type="InterPro" id="IPR050699">
    <property type="entry name" value="RNA-DNA_Helicase"/>
</dbReference>
<dbReference type="GO" id="GO:0000965">
    <property type="term" value="P:mitochondrial RNA 3'-end processing"/>
    <property type="evidence" value="ECO:0007669"/>
    <property type="project" value="TreeGrafter"/>
</dbReference>
<evidence type="ECO:0000313" key="14">
    <source>
        <dbReference type="EMBL" id="KAJ2672511.1"/>
    </source>
</evidence>
<keyword evidence="9" id="KW-0809">Transit peptide</keyword>
<dbReference type="PANTHER" id="PTHR12131:SF1">
    <property type="entry name" value="ATP-DEPENDENT RNA HELICASE SUPV3L1, MITOCHONDRIAL-RELATED"/>
    <property type="match status" value="1"/>
</dbReference>
<evidence type="ECO:0000313" key="15">
    <source>
        <dbReference type="Proteomes" id="UP001151518"/>
    </source>
</evidence>
<dbReference type="GO" id="GO:0045025">
    <property type="term" value="C:mitochondrial degradosome"/>
    <property type="evidence" value="ECO:0007669"/>
    <property type="project" value="TreeGrafter"/>
</dbReference>
<evidence type="ECO:0000256" key="6">
    <source>
        <dbReference type="ARBA" id="ARBA00022801"/>
    </source>
</evidence>
<evidence type="ECO:0000256" key="11">
    <source>
        <dbReference type="ARBA" id="ARBA00047984"/>
    </source>
</evidence>
<evidence type="ECO:0000256" key="9">
    <source>
        <dbReference type="ARBA" id="ARBA00022946"/>
    </source>
</evidence>
<dbReference type="EC" id="3.6.4.13" evidence="4"/>
<name>A0A9W8G4G6_9FUNG</name>
<keyword evidence="8" id="KW-0067">ATP-binding</keyword>
<evidence type="ECO:0000256" key="7">
    <source>
        <dbReference type="ARBA" id="ARBA00022806"/>
    </source>
</evidence>
<dbReference type="GO" id="GO:0005759">
    <property type="term" value="C:mitochondrial matrix"/>
    <property type="evidence" value="ECO:0007669"/>
    <property type="project" value="UniProtKB-SubCell"/>
</dbReference>
<dbReference type="GO" id="GO:0003724">
    <property type="term" value="F:RNA helicase activity"/>
    <property type="evidence" value="ECO:0007669"/>
    <property type="project" value="UniProtKB-EC"/>
</dbReference>
<evidence type="ECO:0000259" key="13">
    <source>
        <dbReference type="PROSITE" id="PS51194"/>
    </source>
</evidence>
<keyword evidence="10" id="KW-0496">Mitochondrion</keyword>
<evidence type="ECO:0000256" key="10">
    <source>
        <dbReference type="ARBA" id="ARBA00023128"/>
    </source>
</evidence>
<reference evidence="14" key="1">
    <citation type="submission" date="2022-07" db="EMBL/GenBank/DDBJ databases">
        <title>Phylogenomic reconstructions and comparative analyses of Kickxellomycotina fungi.</title>
        <authorList>
            <person name="Reynolds N.K."/>
            <person name="Stajich J.E."/>
            <person name="Barry K."/>
            <person name="Grigoriev I.V."/>
            <person name="Crous P."/>
            <person name="Smith M.E."/>
        </authorList>
    </citation>
    <scope>NUCLEOTIDE SEQUENCE</scope>
    <source>
        <strain evidence="14">NRRL 3115</strain>
    </source>
</reference>
<dbReference type="EMBL" id="JANBTW010000081">
    <property type="protein sequence ID" value="KAJ2672511.1"/>
    <property type="molecule type" value="Genomic_DNA"/>
</dbReference>
<dbReference type="InterPro" id="IPR022192">
    <property type="entry name" value="SUV3_C"/>
</dbReference>
<accession>A0A9W8G4G6</accession>
<dbReference type="Pfam" id="PF00271">
    <property type="entry name" value="Helicase_C"/>
    <property type="match status" value="1"/>
</dbReference>
<proteinExistence type="predicted"/>
<keyword evidence="5" id="KW-0547">Nucleotide-binding</keyword>
<dbReference type="Proteomes" id="UP001151518">
    <property type="component" value="Unassembled WGS sequence"/>
</dbReference>
<dbReference type="PROSITE" id="PS51194">
    <property type="entry name" value="HELICASE_CTER"/>
    <property type="match status" value="1"/>
</dbReference>
<dbReference type="SMART" id="SM00487">
    <property type="entry name" value="DEXDc"/>
    <property type="match status" value="1"/>
</dbReference>
<gene>
    <name evidence="14" type="primary">SUV3</name>
    <name evidence="14" type="ORF">GGI25_005066</name>
</gene>
<dbReference type="SUPFAM" id="SSF52540">
    <property type="entry name" value="P-loop containing nucleoside triphosphate hydrolases"/>
    <property type="match status" value="1"/>
</dbReference>
<comment type="cofactor">
    <cofactor evidence="2">
        <name>Mg(2+)</name>
        <dbReference type="ChEBI" id="CHEBI:18420"/>
    </cofactor>
</comment>
<dbReference type="GO" id="GO:0005524">
    <property type="term" value="F:ATP binding"/>
    <property type="evidence" value="ECO:0007669"/>
    <property type="project" value="UniProtKB-KW"/>
</dbReference>
<dbReference type="SMART" id="SM00490">
    <property type="entry name" value="HELICc"/>
    <property type="match status" value="1"/>
</dbReference>
<dbReference type="Pfam" id="PF12513">
    <property type="entry name" value="SUV3_C"/>
    <property type="match status" value="1"/>
</dbReference>
<dbReference type="CDD" id="cd17913">
    <property type="entry name" value="DEXQc_Suv3"/>
    <property type="match status" value="1"/>
</dbReference>
<dbReference type="GO" id="GO:0016787">
    <property type="term" value="F:hydrolase activity"/>
    <property type="evidence" value="ECO:0007669"/>
    <property type="project" value="UniProtKB-KW"/>
</dbReference>
<organism evidence="14 15">
    <name type="scientific">Coemansia spiralis</name>
    <dbReference type="NCBI Taxonomy" id="417178"/>
    <lineage>
        <taxon>Eukaryota</taxon>
        <taxon>Fungi</taxon>
        <taxon>Fungi incertae sedis</taxon>
        <taxon>Zoopagomycota</taxon>
        <taxon>Kickxellomycotina</taxon>
        <taxon>Kickxellomycetes</taxon>
        <taxon>Kickxellales</taxon>
        <taxon>Kickxellaceae</taxon>
        <taxon>Coemansia</taxon>
    </lineage>
</organism>
<evidence type="ECO:0000256" key="3">
    <source>
        <dbReference type="ARBA" id="ARBA00004305"/>
    </source>
</evidence>
<dbReference type="Gene3D" id="1.20.272.40">
    <property type="match status" value="1"/>
</dbReference>
<comment type="cofactor">
    <cofactor evidence="1">
        <name>Mn(2+)</name>
        <dbReference type="ChEBI" id="CHEBI:29035"/>
    </cofactor>
</comment>
<protein>
    <recommendedName>
        <fullName evidence="4">RNA helicase</fullName>
        <ecNumber evidence="4">3.6.4.13</ecNumber>
    </recommendedName>
</protein>
<dbReference type="CDD" id="cd18805">
    <property type="entry name" value="SF2_C_suv3"/>
    <property type="match status" value="1"/>
</dbReference>
<dbReference type="Gene3D" id="1.20.58.1080">
    <property type="match status" value="1"/>
</dbReference>
<dbReference type="OrthoDB" id="6692397at2759"/>
<comment type="catalytic activity">
    <reaction evidence="11">
        <text>ATP + H2O = ADP + phosphate + H(+)</text>
        <dbReference type="Rhea" id="RHEA:13065"/>
        <dbReference type="ChEBI" id="CHEBI:15377"/>
        <dbReference type="ChEBI" id="CHEBI:15378"/>
        <dbReference type="ChEBI" id="CHEBI:30616"/>
        <dbReference type="ChEBI" id="CHEBI:43474"/>
        <dbReference type="ChEBI" id="CHEBI:456216"/>
        <dbReference type="EC" id="3.6.4.13"/>
    </reaction>
</comment>
<dbReference type="InterPro" id="IPR055206">
    <property type="entry name" value="DEXQc_SUV3"/>
</dbReference>
<dbReference type="InterPro" id="IPR041082">
    <property type="entry name" value="Suv3_C_1"/>
</dbReference>
<feature type="coiled-coil region" evidence="12">
    <location>
        <begin position="53"/>
        <end position="80"/>
    </location>
</feature>
<evidence type="ECO:0000256" key="1">
    <source>
        <dbReference type="ARBA" id="ARBA00001936"/>
    </source>
</evidence>
<dbReference type="InterPro" id="IPR014001">
    <property type="entry name" value="Helicase_ATP-bd"/>
</dbReference>
<dbReference type="FunFam" id="3.40.50.300:FF:000269">
    <property type="entry name" value="ATP-dependent RNA helicase SUPV3L1, mitochondrial"/>
    <property type="match status" value="1"/>
</dbReference>
<dbReference type="Pfam" id="PF22527">
    <property type="entry name" value="DEXQc_Suv3"/>
    <property type="match status" value="1"/>
</dbReference>
<keyword evidence="6 14" id="KW-0378">Hydrolase</keyword>
<dbReference type="Gene3D" id="3.40.50.300">
    <property type="entry name" value="P-loop containing nucleotide triphosphate hydrolases"/>
    <property type="match status" value="2"/>
</dbReference>
<evidence type="ECO:0000256" key="8">
    <source>
        <dbReference type="ARBA" id="ARBA00022840"/>
    </source>
</evidence>
<dbReference type="InterPro" id="IPR027417">
    <property type="entry name" value="P-loop_NTPase"/>
</dbReference>
<dbReference type="FunFam" id="3.40.50.300:FF:000957">
    <property type="entry name" value="ATP-dependent RNA helicase SUV3L, mitochondrial"/>
    <property type="match status" value="1"/>
</dbReference>
<feature type="domain" description="Helicase C-terminal" evidence="13">
    <location>
        <begin position="416"/>
        <end position="574"/>
    </location>
</feature>
<evidence type="ECO:0000256" key="4">
    <source>
        <dbReference type="ARBA" id="ARBA00012552"/>
    </source>
</evidence>
<keyword evidence="7 14" id="KW-0347">Helicase</keyword>
<evidence type="ECO:0000256" key="5">
    <source>
        <dbReference type="ARBA" id="ARBA00022741"/>
    </source>
</evidence>
<comment type="subcellular location">
    <subcellularLocation>
        <location evidence="3">Mitochondrion matrix</location>
    </subcellularLocation>
</comment>
<dbReference type="PANTHER" id="PTHR12131">
    <property type="entry name" value="ATP-DEPENDENT RNA AND DNA HELICASE"/>
    <property type="match status" value="1"/>
</dbReference>
<dbReference type="InterPro" id="IPR044774">
    <property type="entry name" value="Suv3_DEXQc"/>
</dbReference>
<evidence type="ECO:0000256" key="12">
    <source>
        <dbReference type="SAM" id="Coils"/>
    </source>
</evidence>
<keyword evidence="12" id="KW-0175">Coiled coil</keyword>